<sequence>MPDPQSLRQQAPHRTQSDVDSILARLHCHVAEILIKSGFLPDVDVEVCSVISKPVANHDCIAGVRPPCLGCMVRGGVDRVVVWCDLVGVGSGLIVQIELLGLYRDNQGAWMVEVAELRGWGTWGRGSRGALGCWA</sequence>
<dbReference type="Proteomes" id="UP000507222">
    <property type="component" value="Unassembled WGS sequence"/>
</dbReference>
<dbReference type="EMBL" id="CAEKDK010000005">
    <property type="protein sequence ID" value="CAB4280677.1"/>
    <property type="molecule type" value="Genomic_DNA"/>
</dbReference>
<dbReference type="AlphaFoldDB" id="A0A6J5XGK4"/>
<proteinExistence type="predicted"/>
<evidence type="ECO:0000313" key="1">
    <source>
        <dbReference type="EMBL" id="CAB4280677.1"/>
    </source>
</evidence>
<protein>
    <submittedName>
        <fullName evidence="2">Uncharacterized protein</fullName>
    </submittedName>
</protein>
<evidence type="ECO:0000313" key="2">
    <source>
        <dbReference type="EMBL" id="CAB4311082.1"/>
    </source>
</evidence>
<evidence type="ECO:0000313" key="4">
    <source>
        <dbReference type="Proteomes" id="UP000507245"/>
    </source>
</evidence>
<dbReference type="Proteomes" id="UP000507245">
    <property type="component" value="Unassembled WGS sequence"/>
</dbReference>
<dbReference type="OrthoDB" id="10537131at2759"/>
<organism evidence="2 4">
    <name type="scientific">Prunus armeniaca</name>
    <name type="common">Apricot</name>
    <name type="synonym">Armeniaca vulgaris</name>
    <dbReference type="NCBI Taxonomy" id="36596"/>
    <lineage>
        <taxon>Eukaryota</taxon>
        <taxon>Viridiplantae</taxon>
        <taxon>Streptophyta</taxon>
        <taxon>Embryophyta</taxon>
        <taxon>Tracheophyta</taxon>
        <taxon>Spermatophyta</taxon>
        <taxon>Magnoliopsida</taxon>
        <taxon>eudicotyledons</taxon>
        <taxon>Gunneridae</taxon>
        <taxon>Pentapetalae</taxon>
        <taxon>rosids</taxon>
        <taxon>fabids</taxon>
        <taxon>Rosales</taxon>
        <taxon>Rosaceae</taxon>
        <taxon>Amygdaloideae</taxon>
        <taxon>Amygdaleae</taxon>
        <taxon>Prunus</taxon>
    </lineage>
</organism>
<accession>A0A6J5XGK4</accession>
<evidence type="ECO:0000313" key="3">
    <source>
        <dbReference type="Proteomes" id="UP000507222"/>
    </source>
</evidence>
<keyword evidence="4" id="KW-1185">Reference proteome</keyword>
<gene>
    <name evidence="1" type="ORF">CURHAP_LOCUS33584</name>
    <name evidence="2" type="ORF">ORAREDHAP_LOCUS33130</name>
</gene>
<name>A0A6J5XGK4_PRUAR</name>
<dbReference type="EMBL" id="CAEKKB010000005">
    <property type="protein sequence ID" value="CAB4311082.1"/>
    <property type="molecule type" value="Genomic_DNA"/>
</dbReference>
<reference evidence="2 3" key="2">
    <citation type="submission" date="2020-05" db="EMBL/GenBank/DDBJ databases">
        <authorList>
            <person name="Campoy J."/>
            <person name="Schneeberger K."/>
            <person name="Spophaly S."/>
        </authorList>
    </citation>
    <scope>NUCLEOTIDE SEQUENCE [LARGE SCALE GENOMIC DNA]</scope>
    <source>
        <strain evidence="2">PruArmRojPasFocal</strain>
    </source>
</reference>
<reference evidence="4" key="1">
    <citation type="journal article" date="2020" name="Genome Biol.">
        <title>Gamete binning: chromosome-level and haplotype-resolved genome assembly enabled by high-throughput single-cell sequencing of gamete genomes.</title>
        <authorList>
            <person name="Campoy J.A."/>
            <person name="Sun H."/>
            <person name="Goel M."/>
            <person name="Jiao W.-B."/>
            <person name="Folz-Donahue K."/>
            <person name="Wang N."/>
            <person name="Rubio M."/>
            <person name="Liu C."/>
            <person name="Kukat C."/>
            <person name="Ruiz D."/>
            <person name="Huettel B."/>
            <person name="Schneeberger K."/>
        </authorList>
    </citation>
    <scope>NUCLEOTIDE SEQUENCE [LARGE SCALE GENOMIC DNA]</scope>
    <source>
        <strain evidence="4">cv. Rojo Pasion</strain>
    </source>
</reference>